<feature type="region of interest" description="Disordered" evidence="3">
    <location>
        <begin position="889"/>
        <end position="1032"/>
    </location>
</feature>
<dbReference type="InterPro" id="IPR003598">
    <property type="entry name" value="Ig_sub2"/>
</dbReference>
<dbReference type="GO" id="GO:0009653">
    <property type="term" value="P:anatomical structure morphogenesis"/>
    <property type="evidence" value="ECO:0007669"/>
    <property type="project" value="UniProtKB-ARBA"/>
</dbReference>
<feature type="compositionally biased region" description="Basic and acidic residues" evidence="3">
    <location>
        <begin position="994"/>
        <end position="1021"/>
    </location>
</feature>
<dbReference type="PANTHER" id="PTHR13817">
    <property type="entry name" value="TITIN"/>
    <property type="match status" value="1"/>
</dbReference>
<dbReference type="EMBL" id="CAJPEX010003731">
    <property type="protein sequence ID" value="CAG0922493.1"/>
    <property type="molecule type" value="Genomic_DNA"/>
</dbReference>
<dbReference type="SMART" id="SM00409">
    <property type="entry name" value="IG"/>
    <property type="match status" value="2"/>
</dbReference>
<feature type="compositionally biased region" description="Basic and acidic residues" evidence="3">
    <location>
        <begin position="925"/>
        <end position="940"/>
    </location>
</feature>
<evidence type="ECO:0000256" key="3">
    <source>
        <dbReference type="SAM" id="MobiDB-lite"/>
    </source>
</evidence>
<dbReference type="Pfam" id="PF07679">
    <property type="entry name" value="I-set"/>
    <property type="match status" value="2"/>
</dbReference>
<dbReference type="PROSITE" id="PS50835">
    <property type="entry name" value="IG_LIKE"/>
    <property type="match status" value="2"/>
</dbReference>
<keyword evidence="1" id="KW-0677">Repeat</keyword>
<dbReference type="SUPFAM" id="SSF49265">
    <property type="entry name" value="Fibronectin type III"/>
    <property type="match status" value="4"/>
</dbReference>
<dbReference type="SMART" id="SM00060">
    <property type="entry name" value="FN3"/>
    <property type="match status" value="4"/>
</dbReference>
<dbReference type="GO" id="GO:0030154">
    <property type="term" value="P:cell differentiation"/>
    <property type="evidence" value="ECO:0007669"/>
    <property type="project" value="UniProtKB-ARBA"/>
</dbReference>
<evidence type="ECO:0000259" key="5">
    <source>
        <dbReference type="PROSITE" id="PS50853"/>
    </source>
</evidence>
<feature type="compositionally biased region" description="Basic and acidic residues" evidence="3">
    <location>
        <begin position="949"/>
        <end position="958"/>
    </location>
</feature>
<organism evidence="6">
    <name type="scientific">Notodromas monacha</name>
    <dbReference type="NCBI Taxonomy" id="399045"/>
    <lineage>
        <taxon>Eukaryota</taxon>
        <taxon>Metazoa</taxon>
        <taxon>Ecdysozoa</taxon>
        <taxon>Arthropoda</taxon>
        <taxon>Crustacea</taxon>
        <taxon>Oligostraca</taxon>
        <taxon>Ostracoda</taxon>
        <taxon>Podocopa</taxon>
        <taxon>Podocopida</taxon>
        <taxon>Cypridocopina</taxon>
        <taxon>Cypridoidea</taxon>
        <taxon>Cyprididae</taxon>
        <taxon>Notodromas</taxon>
    </lineage>
</organism>
<protein>
    <submittedName>
        <fullName evidence="6">Uncharacterized protein</fullName>
    </submittedName>
</protein>
<dbReference type="InterPro" id="IPR013098">
    <property type="entry name" value="Ig_I-set"/>
</dbReference>
<evidence type="ECO:0000256" key="2">
    <source>
        <dbReference type="SAM" id="Coils"/>
    </source>
</evidence>
<dbReference type="PANTHER" id="PTHR13817:SF166">
    <property type="entry name" value="NEURONAL IGCAM-RELATED"/>
    <property type="match status" value="1"/>
</dbReference>
<dbReference type="InterPro" id="IPR003961">
    <property type="entry name" value="FN3_dom"/>
</dbReference>
<keyword evidence="2" id="KW-0175">Coiled coil</keyword>
<evidence type="ECO:0000259" key="4">
    <source>
        <dbReference type="PROSITE" id="PS50835"/>
    </source>
</evidence>
<reference evidence="6" key="1">
    <citation type="submission" date="2020-11" db="EMBL/GenBank/DDBJ databases">
        <authorList>
            <person name="Tran Van P."/>
        </authorList>
    </citation>
    <scope>NUCLEOTIDE SEQUENCE</scope>
</reference>
<dbReference type="PROSITE" id="PS50853">
    <property type="entry name" value="FN3"/>
    <property type="match status" value="2"/>
</dbReference>
<sequence length="1749" mass="193448">MWRSAGDRGSAITSYVVQALAWPRSDNTLLVASANQQQQQQQQQLQIPAGIVSEANLGDLRGFSGSAGAWFEAGRAAVTDIELEVELKPWTSNMFRVVAVNSVGPSEASEVSGKVCLAPESNPLLNPELIVSEPTSSGSIGVRWKRIMPLDHAGPGFNYLLSWRTVDGSWEELELPWTSDRYFFPRLSPEILLIQAKIQSKNRRGMSNADAAVVNVRRAPNRIRHDIMEPIHVEPSEPNSVRISWSRLSDNRYTRSQSTLLEFSHFKVRVCRNEACQQQQSSNPPLRGSFIDDSCKHCFCDDGQTIKDVDVNKKRRSLLLSNVWRGEPLCLSITTGLGKLFAENPVSVQLPATGSHESSKAPGAVGLLKVNPIGFTSLRISWWPSRRIYPECGQKFGTRLFNDYTVEYYRVEFASLDGTRVGPRIAAGDVIPVMRRKPNETETKNSSSNIIKDFEWYNAANLRRICQNFPASDDGQDKSELVLSELEPGTKYRIFVVPGNRFGLGPEHYVESKVPEWSDYNPSSIELAKAVALFWDHFELREISTVIENKSAIYCGVEMRAMHIEAILNWIPIRLLHRLNGESIFIQSEVFPRITNQLTVFNSHLRPGHYEIRVQFLIGHRVFSTPGNWIKTRCSDFAVASLPWEDVGFEAWYMGMLAAVGFLLTCFFFVCVCQENRKQKYFVKEEPDAISKRVEKIGIPSIVAREDIIGLDAVYDNLGLDLGHENGGSLTSEVSGSFDERASYVGEYRSDRDIARFKTRQPSASKISTTADAHNVTQKTPQVPLGFESKRAIVQQQYQQRPFYPPAIHVTDTDDQQNKLPLSVEELTRRHKSFVAAYFAAKSAGAPPPQIWTIPPPIPTIAEVEEFEPRTAVRSSTVLRSKSFKQAVESHVDEDAPAQQCRHRHEKAPDFKPGRPAQKFWKSGAQKDSKSVEDKPKMKFESGVQQLKAKPELAERKGKFTQPGLMDSRPGPSGEPSGPKPVPEESGTLSRVAGRRELSRHVSDGSSELKSRSKSCDRMEDSSSNAFAGDESMMAQGRRRTIFLASALLTVLGSDPGTAGNGGSAEILTFIRAPTDVEVAAGSRVELPCRIDGHLNNNNNNNNKGRTSVRWFRGSTYKELSIGRRIQQSDAGDLTIDNVQFLDAGLYTCVASRDGEAPIRARARLTVRPRTAVRVKPPALEVTVGRPAVFVCETNAQLKAVAGHLGDVSEKDSVSFTTAVDSIQHVNVTWMRNGAELKPSDKYIIERNPPTLEIPVTNELDTGSYTCVVSTVLDSGSGSAALIVQGVPGQPKIQYVRCAGKTATVRWVPSQSNGAPVTSYRVQANSSLAPDTWEDLKEVAGGTVSAQVTLNAWGNFSFRVVAENKIGTSFPSEPSGRPCTSPPDVPKILPGNVTVIGDAPGHFLVKWTPVPLLQSAGPDFAYLVSYKAAEPGAEWIDIVVPDAKLDSLRIPDLPIYKKYFVKVWCRNSVGPSVLTPVTITAYTGQGVPLKSPNGFCPNGVAPVNPDGSVTFSWETIDQSDVNGFFRGYKMKIRSLEHPVLGAVDLSLDRNVTEVVIDDVLIALPYDDLTATLHSPSAVTSVVEKVISHHPSFAPLMAPLSSFLATVSSSMNHPTTPTTSDIPEQDYSVPDNEAEETATRFPSTLHIGFMNEPTLVHPDPEPWVTLIESLKRDLAAVRQALEQKAAEWDRKHDALRDQLNATRVQNCGDVSPTFDQWEEMQDELGQLRDEVSALRQRVVDVEMDGRRRRR</sequence>
<dbReference type="Gene3D" id="2.60.40.10">
    <property type="entry name" value="Immunoglobulins"/>
    <property type="match status" value="6"/>
</dbReference>
<evidence type="ECO:0000256" key="1">
    <source>
        <dbReference type="ARBA" id="ARBA00022737"/>
    </source>
</evidence>
<dbReference type="CDD" id="cd00063">
    <property type="entry name" value="FN3"/>
    <property type="match status" value="2"/>
</dbReference>
<proteinExistence type="predicted"/>
<feature type="domain" description="Fibronectin type-III" evidence="5">
    <location>
        <begin position="1389"/>
        <end position="1486"/>
    </location>
</feature>
<dbReference type="EMBL" id="OA885768">
    <property type="protein sequence ID" value="CAD7282341.1"/>
    <property type="molecule type" value="Genomic_DNA"/>
</dbReference>
<keyword evidence="7" id="KW-1185">Reference proteome</keyword>
<feature type="domain" description="Ig-like" evidence="4">
    <location>
        <begin position="1065"/>
        <end position="1166"/>
    </location>
</feature>
<feature type="domain" description="Ig-like" evidence="4">
    <location>
        <begin position="1169"/>
        <end position="1285"/>
    </location>
</feature>
<dbReference type="InterPro" id="IPR036116">
    <property type="entry name" value="FN3_sf"/>
</dbReference>
<name>A0A7R9BX89_9CRUS</name>
<dbReference type="InterPro" id="IPR013783">
    <property type="entry name" value="Ig-like_fold"/>
</dbReference>
<dbReference type="InterPro" id="IPR003599">
    <property type="entry name" value="Ig_sub"/>
</dbReference>
<dbReference type="OrthoDB" id="6244967at2759"/>
<dbReference type="InterPro" id="IPR050964">
    <property type="entry name" value="Striated_Muscle_Regulatory"/>
</dbReference>
<feature type="coiled-coil region" evidence="2">
    <location>
        <begin position="1666"/>
        <end position="1743"/>
    </location>
</feature>
<dbReference type="Proteomes" id="UP000678499">
    <property type="component" value="Unassembled WGS sequence"/>
</dbReference>
<evidence type="ECO:0000313" key="7">
    <source>
        <dbReference type="Proteomes" id="UP000678499"/>
    </source>
</evidence>
<dbReference type="SMART" id="SM00408">
    <property type="entry name" value="IGc2"/>
    <property type="match status" value="2"/>
</dbReference>
<feature type="domain" description="Fibronectin type-III" evidence="5">
    <location>
        <begin position="1287"/>
        <end position="1384"/>
    </location>
</feature>
<dbReference type="InterPro" id="IPR036179">
    <property type="entry name" value="Ig-like_dom_sf"/>
</dbReference>
<evidence type="ECO:0000313" key="6">
    <source>
        <dbReference type="EMBL" id="CAD7282341.1"/>
    </source>
</evidence>
<feature type="compositionally biased region" description="Polar residues" evidence="3">
    <location>
        <begin position="1609"/>
        <end position="1621"/>
    </location>
</feature>
<accession>A0A7R9BX89</accession>
<dbReference type="SUPFAM" id="SSF48726">
    <property type="entry name" value="Immunoglobulin"/>
    <property type="match status" value="2"/>
</dbReference>
<feature type="region of interest" description="Disordered" evidence="3">
    <location>
        <begin position="1609"/>
        <end position="1638"/>
    </location>
</feature>
<gene>
    <name evidence="6" type="ORF">NMOB1V02_LOCUS9966</name>
</gene>
<dbReference type="InterPro" id="IPR007110">
    <property type="entry name" value="Ig-like_dom"/>
</dbReference>